<name>A0A2T0JIT6_9ACTN</name>
<dbReference type="EMBL" id="PVMZ01000042">
    <property type="protein sequence ID" value="PRX07389.1"/>
    <property type="molecule type" value="Genomic_DNA"/>
</dbReference>
<proteinExistence type="predicted"/>
<evidence type="ECO:0000313" key="2">
    <source>
        <dbReference type="Proteomes" id="UP000239415"/>
    </source>
</evidence>
<organism evidence="1 2">
    <name type="scientific">Actinoplanes italicus</name>
    <dbReference type="NCBI Taxonomy" id="113567"/>
    <lineage>
        <taxon>Bacteria</taxon>
        <taxon>Bacillati</taxon>
        <taxon>Actinomycetota</taxon>
        <taxon>Actinomycetes</taxon>
        <taxon>Micromonosporales</taxon>
        <taxon>Micromonosporaceae</taxon>
        <taxon>Actinoplanes</taxon>
    </lineage>
</organism>
<accession>A0A2T0JIT6</accession>
<keyword evidence="2" id="KW-1185">Reference proteome</keyword>
<comment type="caution">
    <text evidence="1">The sequence shown here is derived from an EMBL/GenBank/DDBJ whole genome shotgun (WGS) entry which is preliminary data.</text>
</comment>
<protein>
    <submittedName>
        <fullName evidence="1">Uncharacterized protein</fullName>
    </submittedName>
</protein>
<dbReference type="Proteomes" id="UP000239415">
    <property type="component" value="Unassembled WGS sequence"/>
</dbReference>
<evidence type="ECO:0000313" key="1">
    <source>
        <dbReference type="EMBL" id="PRX07389.1"/>
    </source>
</evidence>
<dbReference type="AlphaFoldDB" id="A0A2T0JIT6"/>
<sequence>MLEQTAARLALLRDVADGKVFDDDDFTPRLHVDGEEPVDVRHGVWELERHGWIEQPSTTRLWEPTEFGQALLEEAGRA</sequence>
<gene>
    <name evidence="1" type="ORF">CLV67_14264</name>
</gene>
<reference evidence="1 2" key="1">
    <citation type="submission" date="2018-03" db="EMBL/GenBank/DDBJ databases">
        <title>Genomic Encyclopedia of Archaeal and Bacterial Type Strains, Phase II (KMG-II): from individual species to whole genera.</title>
        <authorList>
            <person name="Goeker M."/>
        </authorList>
    </citation>
    <scope>NUCLEOTIDE SEQUENCE [LARGE SCALE GENOMIC DNA]</scope>
    <source>
        <strain evidence="1 2">DSM 43146</strain>
    </source>
</reference>